<gene>
    <name evidence="11" type="ORF">ONB1V03_LOCUS4944</name>
</gene>
<dbReference type="AlphaFoldDB" id="A0A7R9QGQ6"/>
<reference evidence="11" key="1">
    <citation type="submission" date="2020-11" db="EMBL/GenBank/DDBJ databases">
        <authorList>
            <person name="Tran Van P."/>
        </authorList>
    </citation>
    <scope>NUCLEOTIDE SEQUENCE</scope>
</reference>
<evidence type="ECO:0000256" key="7">
    <source>
        <dbReference type="ARBA" id="ARBA00048484"/>
    </source>
</evidence>
<dbReference type="InterPro" id="IPR019826">
    <property type="entry name" value="Carboxylesterase_B_AS"/>
</dbReference>
<name>A0A7R9QGQ6_9ACAR</name>
<evidence type="ECO:0000256" key="1">
    <source>
        <dbReference type="ARBA" id="ARBA00005964"/>
    </source>
</evidence>
<evidence type="ECO:0000256" key="9">
    <source>
        <dbReference type="RuleBase" id="RU361235"/>
    </source>
</evidence>
<dbReference type="GO" id="GO:0006581">
    <property type="term" value="P:acetylcholine catabolic process"/>
    <property type="evidence" value="ECO:0007669"/>
    <property type="project" value="TreeGrafter"/>
</dbReference>
<evidence type="ECO:0000256" key="3">
    <source>
        <dbReference type="ARBA" id="ARBA00022801"/>
    </source>
</evidence>
<keyword evidence="2" id="KW-0719">Serine esterase</keyword>
<protein>
    <recommendedName>
        <fullName evidence="9">Carboxylic ester hydrolase</fullName>
        <ecNumber evidence="9">3.1.1.-</ecNumber>
    </recommendedName>
</protein>
<dbReference type="PANTHER" id="PTHR43918">
    <property type="entry name" value="ACETYLCHOLINESTERASE"/>
    <property type="match status" value="1"/>
</dbReference>
<feature type="domain" description="Carboxylesterase type B" evidence="10">
    <location>
        <begin position="32"/>
        <end position="542"/>
    </location>
</feature>
<evidence type="ECO:0000256" key="8">
    <source>
        <dbReference type="PIRSR" id="PIRSR600997-1"/>
    </source>
</evidence>
<dbReference type="Proteomes" id="UP000728032">
    <property type="component" value="Unassembled WGS sequence"/>
</dbReference>
<feature type="active site" description="Acyl-ester intermediate" evidence="8">
    <location>
        <position position="222"/>
    </location>
</feature>
<dbReference type="OrthoDB" id="408631at2759"/>
<keyword evidence="12" id="KW-1185">Reference proteome</keyword>
<keyword evidence="4" id="KW-0531">Neurotransmitter degradation</keyword>
<feature type="active site" description="Charge relay system" evidence="8">
    <location>
        <position position="461"/>
    </location>
</feature>
<evidence type="ECO:0000313" key="11">
    <source>
        <dbReference type="EMBL" id="CAD7644934.1"/>
    </source>
</evidence>
<dbReference type="GO" id="GO:0019695">
    <property type="term" value="P:choline metabolic process"/>
    <property type="evidence" value="ECO:0007669"/>
    <property type="project" value="TreeGrafter"/>
</dbReference>
<dbReference type="InterPro" id="IPR050654">
    <property type="entry name" value="AChE-related_enzymes"/>
</dbReference>
<evidence type="ECO:0000259" key="10">
    <source>
        <dbReference type="Pfam" id="PF00135"/>
    </source>
</evidence>
<keyword evidence="3 9" id="KW-0378">Hydrolase</keyword>
<dbReference type="GO" id="GO:0003990">
    <property type="term" value="F:acetylcholinesterase activity"/>
    <property type="evidence" value="ECO:0007669"/>
    <property type="project" value="UniProtKB-EC"/>
</dbReference>
<sequence length="552" mass="62610">MTTFNLKNQNRKSLFFRYIIGGLVLVPSEEHSTIVSTKSGKIRGKINDVLGVKVNTFLGIPYGKEPTGRLRFRRTHPVRPWTNTFDATRLPPACIQSEYTQRLFPVKILNWQISEDCLYMNIWSPVTNETSLPVMVWIHGGMFTIGSVGVDEYDGSVLASFGNVVVVSIQYRLGLFGFLDLENDEIPGNMGLYDQAMALKWINENIANFGGDPNLVTLFGQSAGGISIGMHMMAPQTKDLFKRVILQSGSPMLLNQVFTRGQKTAEAFVRKIDCFPEGTDIYDSLEMVVRCIDNTKLKKINDAQQAMVTNNPVPFLPTIPSEYIESFPTEDNENITFNQKEFLIGFNRDEGSLILHLSYPKNYTRTTVPTINTLEEARDTIIRMAVDGGFPETQAKSMASVLLNGNETDTPENWARKIGAVFGDIMFICPTARFADKFSALNSTVYMPQSSVWGKWMGVTHHDELNFVFGVPLRYPNMFDGEDINFSKRLMKTWTHFARTGSVSPIDYHNDWPPYDFSKPYMDLNTKNAYIGHRYHEETCNLYNALIEYFSR</sequence>
<organism evidence="11">
    <name type="scientific">Oppiella nova</name>
    <dbReference type="NCBI Taxonomy" id="334625"/>
    <lineage>
        <taxon>Eukaryota</taxon>
        <taxon>Metazoa</taxon>
        <taxon>Ecdysozoa</taxon>
        <taxon>Arthropoda</taxon>
        <taxon>Chelicerata</taxon>
        <taxon>Arachnida</taxon>
        <taxon>Acari</taxon>
        <taxon>Acariformes</taxon>
        <taxon>Sarcoptiformes</taxon>
        <taxon>Oribatida</taxon>
        <taxon>Brachypylina</taxon>
        <taxon>Oppioidea</taxon>
        <taxon>Oppiidae</taxon>
        <taxon>Oppiella</taxon>
    </lineage>
</organism>
<feature type="active site" description="Charge relay system" evidence="8">
    <location>
        <position position="350"/>
    </location>
</feature>
<dbReference type="InterPro" id="IPR029058">
    <property type="entry name" value="AB_hydrolase_fold"/>
</dbReference>
<evidence type="ECO:0000313" key="12">
    <source>
        <dbReference type="Proteomes" id="UP000728032"/>
    </source>
</evidence>
<dbReference type="InterPro" id="IPR002018">
    <property type="entry name" value="CarbesteraseB"/>
</dbReference>
<dbReference type="GO" id="GO:0005615">
    <property type="term" value="C:extracellular space"/>
    <property type="evidence" value="ECO:0007669"/>
    <property type="project" value="TreeGrafter"/>
</dbReference>
<dbReference type="PROSITE" id="PS00122">
    <property type="entry name" value="CARBOXYLESTERASE_B_1"/>
    <property type="match status" value="1"/>
</dbReference>
<dbReference type="FunFam" id="3.40.50.1820:FF:000029">
    <property type="entry name" value="Acetylcholinesterase"/>
    <property type="match status" value="1"/>
</dbReference>
<dbReference type="EMBL" id="OC916674">
    <property type="protein sequence ID" value="CAD7644934.1"/>
    <property type="molecule type" value="Genomic_DNA"/>
</dbReference>
<evidence type="ECO:0000256" key="4">
    <source>
        <dbReference type="ARBA" id="ARBA00022867"/>
    </source>
</evidence>
<evidence type="ECO:0000256" key="6">
    <source>
        <dbReference type="ARBA" id="ARBA00023180"/>
    </source>
</evidence>
<dbReference type="SUPFAM" id="SSF53474">
    <property type="entry name" value="alpha/beta-Hydrolases"/>
    <property type="match status" value="1"/>
</dbReference>
<proteinExistence type="inferred from homology"/>
<dbReference type="Pfam" id="PF00135">
    <property type="entry name" value="COesterase"/>
    <property type="match status" value="1"/>
</dbReference>
<comment type="similarity">
    <text evidence="1 9">Belongs to the type-B carboxylesterase/lipase family.</text>
</comment>
<evidence type="ECO:0000256" key="2">
    <source>
        <dbReference type="ARBA" id="ARBA00022487"/>
    </source>
</evidence>
<dbReference type="EC" id="3.1.1.-" evidence="9"/>
<comment type="catalytic activity">
    <reaction evidence="7">
        <text>acetylcholine + H2O = choline + acetate + H(+)</text>
        <dbReference type="Rhea" id="RHEA:17561"/>
        <dbReference type="ChEBI" id="CHEBI:15354"/>
        <dbReference type="ChEBI" id="CHEBI:15355"/>
        <dbReference type="ChEBI" id="CHEBI:15377"/>
        <dbReference type="ChEBI" id="CHEBI:15378"/>
        <dbReference type="ChEBI" id="CHEBI:30089"/>
        <dbReference type="EC" id="3.1.1.7"/>
    </reaction>
</comment>
<dbReference type="InterPro" id="IPR000997">
    <property type="entry name" value="Cholinesterase"/>
</dbReference>
<accession>A0A7R9QGQ6</accession>
<keyword evidence="6" id="KW-0325">Glycoprotein</keyword>
<dbReference type="Gene3D" id="3.40.50.1820">
    <property type="entry name" value="alpha/beta hydrolase"/>
    <property type="match status" value="1"/>
</dbReference>
<dbReference type="GO" id="GO:0005886">
    <property type="term" value="C:plasma membrane"/>
    <property type="evidence" value="ECO:0007669"/>
    <property type="project" value="TreeGrafter"/>
</dbReference>
<dbReference type="PRINTS" id="PR00878">
    <property type="entry name" value="CHOLNESTRASE"/>
</dbReference>
<keyword evidence="5" id="KW-1015">Disulfide bond</keyword>
<dbReference type="EMBL" id="CAJPVJ010001849">
    <property type="protein sequence ID" value="CAG2165402.1"/>
    <property type="molecule type" value="Genomic_DNA"/>
</dbReference>
<evidence type="ECO:0000256" key="5">
    <source>
        <dbReference type="ARBA" id="ARBA00023157"/>
    </source>
</evidence>
<dbReference type="PANTHER" id="PTHR43918:SF4">
    <property type="entry name" value="CARBOXYLIC ESTER HYDROLASE"/>
    <property type="match status" value="1"/>
</dbReference>